<name>A0A2I0TY49_LIMLA</name>
<evidence type="ECO:0000313" key="4">
    <source>
        <dbReference type="Proteomes" id="UP000233556"/>
    </source>
</evidence>
<dbReference type="EMBL" id="KZ506696">
    <property type="protein sequence ID" value="PKU38623.1"/>
    <property type="molecule type" value="Genomic_DNA"/>
</dbReference>
<reference evidence="4" key="1">
    <citation type="submission" date="2017-11" db="EMBL/GenBank/DDBJ databases">
        <authorList>
            <person name="Lima N.C."/>
            <person name="Parody-Merino A.M."/>
            <person name="Battley P.F."/>
            <person name="Fidler A.E."/>
            <person name="Prosdocimi F."/>
        </authorList>
    </citation>
    <scope>NUCLEOTIDE SEQUENCE [LARGE SCALE GENOMIC DNA]</scope>
</reference>
<evidence type="ECO:0000256" key="2">
    <source>
        <dbReference type="SAM" id="Phobius"/>
    </source>
</evidence>
<feature type="transmembrane region" description="Helical" evidence="2">
    <location>
        <begin position="20"/>
        <end position="43"/>
    </location>
</feature>
<gene>
    <name evidence="3" type="ORF">llap_11068</name>
</gene>
<evidence type="ECO:0000313" key="3">
    <source>
        <dbReference type="EMBL" id="PKU38623.1"/>
    </source>
</evidence>
<feature type="transmembrane region" description="Helical" evidence="2">
    <location>
        <begin position="55"/>
        <end position="74"/>
    </location>
</feature>
<dbReference type="AlphaFoldDB" id="A0A2I0TY49"/>
<keyword evidence="2" id="KW-0472">Membrane</keyword>
<keyword evidence="3" id="KW-0067">ATP-binding</keyword>
<protein>
    <submittedName>
        <fullName evidence="3">Atp-binding cassette sub-family a member 2</fullName>
    </submittedName>
</protein>
<feature type="compositionally biased region" description="Low complexity" evidence="1">
    <location>
        <begin position="409"/>
        <end position="424"/>
    </location>
</feature>
<keyword evidence="3" id="KW-0547">Nucleotide-binding</keyword>
<dbReference type="Proteomes" id="UP000233556">
    <property type="component" value="Unassembled WGS sequence"/>
</dbReference>
<reference evidence="4" key="2">
    <citation type="submission" date="2017-12" db="EMBL/GenBank/DDBJ databases">
        <title>Genome sequence of the Bar-tailed Godwit (Limosa lapponica baueri).</title>
        <authorList>
            <person name="Lima N.C.B."/>
            <person name="Parody-Merino A.M."/>
            <person name="Battley P.F."/>
            <person name="Fidler A.E."/>
            <person name="Prosdocimi F."/>
        </authorList>
    </citation>
    <scope>NUCLEOTIDE SEQUENCE [LARGE SCALE GENOMIC DNA]</scope>
</reference>
<proteinExistence type="predicted"/>
<accession>A0A2I0TY49</accession>
<organism evidence="3 4">
    <name type="scientific">Limosa lapponica baueri</name>
    <dbReference type="NCBI Taxonomy" id="1758121"/>
    <lineage>
        <taxon>Eukaryota</taxon>
        <taxon>Metazoa</taxon>
        <taxon>Chordata</taxon>
        <taxon>Craniata</taxon>
        <taxon>Vertebrata</taxon>
        <taxon>Euteleostomi</taxon>
        <taxon>Archelosauria</taxon>
        <taxon>Archosauria</taxon>
        <taxon>Dinosauria</taxon>
        <taxon>Saurischia</taxon>
        <taxon>Theropoda</taxon>
        <taxon>Coelurosauria</taxon>
        <taxon>Aves</taxon>
        <taxon>Neognathae</taxon>
        <taxon>Neoaves</taxon>
        <taxon>Charadriiformes</taxon>
        <taxon>Scolopacidae</taxon>
        <taxon>Limosa</taxon>
    </lineage>
</organism>
<dbReference type="OrthoDB" id="9372109at2759"/>
<keyword evidence="2" id="KW-0812">Transmembrane</keyword>
<keyword evidence="4" id="KW-1185">Reference proteome</keyword>
<evidence type="ECO:0000256" key="1">
    <source>
        <dbReference type="SAM" id="MobiDB-lite"/>
    </source>
</evidence>
<dbReference type="GO" id="GO:0005524">
    <property type="term" value="F:ATP binding"/>
    <property type="evidence" value="ECO:0007669"/>
    <property type="project" value="UniProtKB-KW"/>
</dbReference>
<keyword evidence="2" id="KW-1133">Transmembrane helix</keyword>
<feature type="region of interest" description="Disordered" evidence="1">
    <location>
        <begin position="399"/>
        <end position="424"/>
    </location>
</feature>
<sequence>MDTESCFHLAWLHPREVPSLAIRWVLAFEIFIPLVLFFILLGLRQKKPTIPVKEAFYTAAPLTSAGILPVMQSLCPDGQRDEFGFLQYSNSTLLGAQCWEEDGGGPPGHLEAVGLSPVPLARVTQLLEHLSEVVEQSSLFDPQHAGLEEELESLRRRLEALSSSEPSSMETHFSNRAGSGFTLGWAAKDQGELHRFLTQNLSLPNSTAELLLGSSVDLQEVYRLFFGSFPLVPDETHERDLWDGFGPSEKMTQLEALGLASAALAPTTSDSPQAFVTEMEGVLFTGPVLEQLTCQQSLGGLRHLLHVAPGQQPLLQAYRALACNGSRAVRRERFAQLATELQDQLDTPKIVSRLKLDEVNSTATQHRLRALLEDLVEMEKVLRDVNILSALAKLLPRGACTSKAPPPTANSTGWAGANATAGNATAEEEAIGGDPAGSDNPQGQFSAFVQLWAGLQPILCGNNR</sequence>